<name>A0AA39SHT5_ACESA</name>
<organism evidence="2 3">
    <name type="scientific">Acer saccharum</name>
    <name type="common">Sugar maple</name>
    <dbReference type="NCBI Taxonomy" id="4024"/>
    <lineage>
        <taxon>Eukaryota</taxon>
        <taxon>Viridiplantae</taxon>
        <taxon>Streptophyta</taxon>
        <taxon>Embryophyta</taxon>
        <taxon>Tracheophyta</taxon>
        <taxon>Spermatophyta</taxon>
        <taxon>Magnoliopsida</taxon>
        <taxon>eudicotyledons</taxon>
        <taxon>Gunneridae</taxon>
        <taxon>Pentapetalae</taxon>
        <taxon>rosids</taxon>
        <taxon>malvids</taxon>
        <taxon>Sapindales</taxon>
        <taxon>Sapindaceae</taxon>
        <taxon>Hippocastanoideae</taxon>
        <taxon>Acereae</taxon>
        <taxon>Acer</taxon>
    </lineage>
</organism>
<feature type="region of interest" description="Disordered" evidence="1">
    <location>
        <begin position="76"/>
        <end position="106"/>
    </location>
</feature>
<evidence type="ECO:0000313" key="2">
    <source>
        <dbReference type="EMBL" id="KAK0598351.1"/>
    </source>
</evidence>
<proteinExistence type="predicted"/>
<gene>
    <name evidence="2" type="ORF">LWI29_033922</name>
</gene>
<dbReference type="Proteomes" id="UP001168877">
    <property type="component" value="Unassembled WGS sequence"/>
</dbReference>
<comment type="caution">
    <text evidence="2">The sequence shown here is derived from an EMBL/GenBank/DDBJ whole genome shotgun (WGS) entry which is preliminary data.</text>
</comment>
<evidence type="ECO:0000313" key="3">
    <source>
        <dbReference type="Proteomes" id="UP001168877"/>
    </source>
</evidence>
<evidence type="ECO:0000256" key="1">
    <source>
        <dbReference type="SAM" id="MobiDB-lite"/>
    </source>
</evidence>
<protein>
    <submittedName>
        <fullName evidence="2">Uncharacterized protein</fullName>
    </submittedName>
</protein>
<accession>A0AA39SHT5</accession>
<reference evidence="2" key="1">
    <citation type="journal article" date="2022" name="Plant J.">
        <title>Strategies of tolerance reflected in two North American maple genomes.</title>
        <authorList>
            <person name="McEvoy S.L."/>
            <person name="Sezen U.U."/>
            <person name="Trouern-Trend A."/>
            <person name="McMahon S.M."/>
            <person name="Schaberg P.G."/>
            <person name="Yang J."/>
            <person name="Wegrzyn J.L."/>
            <person name="Swenson N.G."/>
        </authorList>
    </citation>
    <scope>NUCLEOTIDE SEQUENCE</scope>
    <source>
        <strain evidence="2">NS2018</strain>
    </source>
</reference>
<dbReference type="EMBL" id="JAUESC010000004">
    <property type="protein sequence ID" value="KAK0598351.1"/>
    <property type="molecule type" value="Genomic_DNA"/>
</dbReference>
<feature type="compositionally biased region" description="Gly residues" evidence="1">
    <location>
        <begin position="88"/>
        <end position="100"/>
    </location>
</feature>
<keyword evidence="3" id="KW-1185">Reference proteome</keyword>
<reference evidence="2" key="2">
    <citation type="submission" date="2023-06" db="EMBL/GenBank/DDBJ databases">
        <authorList>
            <person name="Swenson N.G."/>
            <person name="Wegrzyn J.L."/>
            <person name="Mcevoy S.L."/>
        </authorList>
    </citation>
    <scope>NUCLEOTIDE SEQUENCE</scope>
    <source>
        <strain evidence="2">NS2018</strain>
        <tissue evidence="2">Leaf</tissue>
    </source>
</reference>
<dbReference type="AlphaFoldDB" id="A0AA39SHT5"/>
<sequence length="133" mass="14482">MEETTSDVRKRKRWRWKRLLVTNRVMTPTRLSRGFSGPPPPTPTATRDLLKAASIPSSLPFILIDRGRTTVKLQELDDHCGDDDGDGDGGGGGSGGGSGGRVKVEEQEKVTLRGHCHRHHGGSVARWMKDGLA</sequence>